<evidence type="ECO:0000256" key="2">
    <source>
        <dbReference type="ARBA" id="ARBA00023043"/>
    </source>
</evidence>
<evidence type="ECO:0000313" key="5">
    <source>
        <dbReference type="Proteomes" id="UP000239649"/>
    </source>
</evidence>
<name>A0A2P6VP25_9CHLO</name>
<gene>
    <name evidence="4" type="ORF">C2E20_1352</name>
</gene>
<proteinExistence type="predicted"/>
<dbReference type="PROSITE" id="PS50297">
    <property type="entry name" value="ANK_REP_REGION"/>
    <property type="match status" value="1"/>
</dbReference>
<dbReference type="PROSITE" id="PS50088">
    <property type="entry name" value="ANK_REPEAT"/>
    <property type="match status" value="1"/>
</dbReference>
<dbReference type="Gene3D" id="1.25.40.20">
    <property type="entry name" value="Ankyrin repeat-containing domain"/>
    <property type="match status" value="1"/>
</dbReference>
<dbReference type="InterPro" id="IPR050776">
    <property type="entry name" value="Ank_Repeat/CDKN_Inhibitor"/>
</dbReference>
<dbReference type="SUPFAM" id="SSF48403">
    <property type="entry name" value="Ankyrin repeat"/>
    <property type="match status" value="1"/>
</dbReference>
<dbReference type="PANTHER" id="PTHR24201:SF15">
    <property type="entry name" value="ANKYRIN REPEAT DOMAIN-CONTAINING PROTEIN 66"/>
    <property type="match status" value="1"/>
</dbReference>
<keyword evidence="5" id="KW-1185">Reference proteome</keyword>
<dbReference type="PANTHER" id="PTHR24201">
    <property type="entry name" value="ANK_REP_REGION DOMAIN-CONTAINING PROTEIN"/>
    <property type="match status" value="1"/>
</dbReference>
<dbReference type="OrthoDB" id="194358at2759"/>
<evidence type="ECO:0000256" key="1">
    <source>
        <dbReference type="ARBA" id="ARBA00022737"/>
    </source>
</evidence>
<reference evidence="4 5" key="1">
    <citation type="journal article" date="2018" name="Plant J.">
        <title>Genome sequences of Chlorella sorokiniana UTEX 1602 and Micractinium conductrix SAG 241.80: implications to maltose excretion by a green alga.</title>
        <authorList>
            <person name="Arriola M.B."/>
            <person name="Velmurugan N."/>
            <person name="Zhang Y."/>
            <person name="Plunkett M.H."/>
            <person name="Hondzo H."/>
            <person name="Barney B.M."/>
        </authorList>
    </citation>
    <scope>NUCLEOTIDE SEQUENCE [LARGE SCALE GENOMIC DNA]</scope>
    <source>
        <strain evidence="4 5">SAG 241.80</strain>
    </source>
</reference>
<organism evidence="4 5">
    <name type="scientific">Micractinium conductrix</name>
    <dbReference type="NCBI Taxonomy" id="554055"/>
    <lineage>
        <taxon>Eukaryota</taxon>
        <taxon>Viridiplantae</taxon>
        <taxon>Chlorophyta</taxon>
        <taxon>core chlorophytes</taxon>
        <taxon>Trebouxiophyceae</taxon>
        <taxon>Chlorellales</taxon>
        <taxon>Chlorellaceae</taxon>
        <taxon>Chlorella clade</taxon>
        <taxon>Micractinium</taxon>
    </lineage>
</organism>
<dbReference type="InterPro" id="IPR036770">
    <property type="entry name" value="Ankyrin_rpt-contain_sf"/>
</dbReference>
<evidence type="ECO:0000313" key="4">
    <source>
        <dbReference type="EMBL" id="PSC75852.1"/>
    </source>
</evidence>
<protein>
    <submittedName>
        <fullName evidence="4">Serine threonine-phosphatase 6 regulatory ankyrin repeat subunit A-isoform B</fullName>
    </submittedName>
</protein>
<sequence length="87" mass="9149">MATRTPRLACIEGGWDVNEPIVTGPLRTPLHIAAEDGHLGCLLRLLKAGADPRQLTTEGLDALELAVNKGHTQCFKPLVAAGAAPLD</sequence>
<comment type="caution">
    <text evidence="4">The sequence shown here is derived from an EMBL/GenBank/DDBJ whole genome shotgun (WGS) entry which is preliminary data.</text>
</comment>
<dbReference type="Proteomes" id="UP000239649">
    <property type="component" value="Unassembled WGS sequence"/>
</dbReference>
<dbReference type="InterPro" id="IPR002110">
    <property type="entry name" value="Ankyrin_rpt"/>
</dbReference>
<dbReference type="EMBL" id="LHPF02000002">
    <property type="protein sequence ID" value="PSC75852.1"/>
    <property type="molecule type" value="Genomic_DNA"/>
</dbReference>
<accession>A0A2P6VP25</accession>
<feature type="repeat" description="ANK" evidence="3">
    <location>
        <begin position="25"/>
        <end position="57"/>
    </location>
</feature>
<keyword evidence="1" id="KW-0677">Repeat</keyword>
<dbReference type="SMART" id="SM00248">
    <property type="entry name" value="ANK"/>
    <property type="match status" value="2"/>
</dbReference>
<keyword evidence="2 3" id="KW-0040">ANK repeat</keyword>
<dbReference type="AlphaFoldDB" id="A0A2P6VP25"/>
<evidence type="ECO:0000256" key="3">
    <source>
        <dbReference type="PROSITE-ProRule" id="PRU00023"/>
    </source>
</evidence>
<dbReference type="Pfam" id="PF12796">
    <property type="entry name" value="Ank_2"/>
    <property type="match status" value="1"/>
</dbReference>